<protein>
    <submittedName>
        <fullName evidence="1">Uncharacterized protein</fullName>
    </submittedName>
</protein>
<proteinExistence type="predicted"/>
<feature type="non-terminal residue" evidence="1">
    <location>
        <position position="58"/>
    </location>
</feature>
<gene>
    <name evidence="1" type="ORF">S01H1_84604</name>
</gene>
<accession>X0XIX7</accession>
<sequence length="58" mass="6149">MTQAIGADVQLMLIEEAAYGSTPATPAGYVIPVSNIGGTWFSRALLENPTLRSNRNPS</sequence>
<name>X0XIX7_9ZZZZ</name>
<organism evidence="1">
    <name type="scientific">marine sediment metagenome</name>
    <dbReference type="NCBI Taxonomy" id="412755"/>
    <lineage>
        <taxon>unclassified sequences</taxon>
        <taxon>metagenomes</taxon>
        <taxon>ecological metagenomes</taxon>
    </lineage>
</organism>
<comment type="caution">
    <text evidence="1">The sequence shown here is derived from an EMBL/GenBank/DDBJ whole genome shotgun (WGS) entry which is preliminary data.</text>
</comment>
<evidence type="ECO:0000313" key="1">
    <source>
        <dbReference type="EMBL" id="GAG43120.1"/>
    </source>
</evidence>
<dbReference type="AlphaFoldDB" id="X0XIX7"/>
<dbReference type="EMBL" id="BARS01057810">
    <property type="protein sequence ID" value="GAG43120.1"/>
    <property type="molecule type" value="Genomic_DNA"/>
</dbReference>
<reference evidence="1" key="1">
    <citation type="journal article" date="2014" name="Front. Microbiol.">
        <title>High frequency of phylogenetically diverse reductive dehalogenase-homologous genes in deep subseafloor sedimentary metagenomes.</title>
        <authorList>
            <person name="Kawai M."/>
            <person name="Futagami T."/>
            <person name="Toyoda A."/>
            <person name="Takaki Y."/>
            <person name="Nishi S."/>
            <person name="Hori S."/>
            <person name="Arai W."/>
            <person name="Tsubouchi T."/>
            <person name="Morono Y."/>
            <person name="Uchiyama I."/>
            <person name="Ito T."/>
            <person name="Fujiyama A."/>
            <person name="Inagaki F."/>
            <person name="Takami H."/>
        </authorList>
    </citation>
    <scope>NUCLEOTIDE SEQUENCE</scope>
    <source>
        <strain evidence="1">Expedition CK06-06</strain>
    </source>
</reference>